<reference evidence="1" key="7">
    <citation type="journal article" date="2005" name="Science">
        <title>The Transcriptional Landscape of the Mammalian Genome.</title>
        <authorList>
            <consortium name="The FANTOM Consortium"/>
            <consortium name="Riken Genome Exploration Research Group and Genome Science Group (Genome Network Project Core Group)"/>
        </authorList>
    </citation>
    <scope>NUCLEOTIDE SEQUENCE</scope>
    <source>
        <strain evidence="1">C57BL/6J</strain>
        <tissue evidence="1">Kidney</tissue>
    </source>
</reference>
<sequence length="63" mass="7383">MSFKQKCVELNDGHLMPVLGYGTYQNPEVIKNEMLRVEGRKRKLTHDMWEVNSPFLSIVHSFC</sequence>
<reference evidence="1" key="4">
    <citation type="journal article" date="2001" name="Nature">
        <title>Functional annotation of a full-length mouse cDNA collection.</title>
        <authorList>
            <consortium name="The RIKEN Genome Exploration Research Group Phase II Team and the FANTOM Consortium"/>
        </authorList>
    </citation>
    <scope>NUCLEOTIDE SEQUENCE</scope>
    <source>
        <strain evidence="1">C57BL/6J</strain>
        <tissue evidence="1">Kidney</tissue>
    </source>
</reference>
<reference evidence="1" key="5">
    <citation type="journal article" date="2002" name="Nature">
        <title>Analysis of the mouse transcriptome based on functional annotation of 60,770 full-length cDNAs.</title>
        <authorList>
            <consortium name="The FANTOM Consortium and the RIKEN Genome Exploration Research Group Phase I and II Team"/>
        </authorList>
    </citation>
    <scope>NUCLEOTIDE SEQUENCE</scope>
    <source>
        <strain evidence="1">C57BL/6J</strain>
        <tissue evidence="1">Kidney</tissue>
    </source>
</reference>
<reference evidence="1" key="1">
    <citation type="journal article" date="1999" name="Methods Enzymol.">
        <title>High-efficiency full-length cDNA cloning.</title>
        <authorList>
            <person name="Carninci P."/>
            <person name="Hayashizaki Y."/>
        </authorList>
    </citation>
    <scope>NUCLEOTIDE SEQUENCE</scope>
    <source>
        <strain evidence="1">C57BL/6J</strain>
        <tissue evidence="1">Kidney</tissue>
    </source>
</reference>
<reference evidence="1" key="3">
    <citation type="journal article" date="2000" name="Genome Res.">
        <title>RIKEN integrated sequence analysis (RISA) system--384-format sequencing pipeline with 384 multicapillary sequencer.</title>
        <authorList>
            <person name="Shibata K."/>
            <person name="Itoh M."/>
            <person name="Aizawa K."/>
            <person name="Nagaoka S."/>
            <person name="Sasaki N."/>
            <person name="Carninci P."/>
            <person name="Konno H."/>
            <person name="Akiyama J."/>
            <person name="Nishi K."/>
            <person name="Kitsunai T."/>
            <person name="Tashiro H."/>
            <person name="Itoh M."/>
            <person name="Sumi N."/>
            <person name="Ishii Y."/>
            <person name="Nakamura S."/>
            <person name="Hazama M."/>
            <person name="Nishine T."/>
            <person name="Harada A."/>
            <person name="Yamamoto R."/>
            <person name="Matsumoto H."/>
            <person name="Sakaguchi S."/>
            <person name="Ikegami T."/>
            <person name="Kashiwagi K."/>
            <person name="Fujiwake S."/>
            <person name="Inoue K."/>
            <person name="Togawa Y."/>
            <person name="Izawa M."/>
            <person name="Ohara E."/>
            <person name="Watahiki M."/>
            <person name="Yoneda Y."/>
            <person name="Ishikawa T."/>
            <person name="Ozawa K."/>
            <person name="Tanaka T."/>
            <person name="Matsuura S."/>
            <person name="Kawai J."/>
            <person name="Okazaki Y."/>
            <person name="Muramatsu M."/>
            <person name="Inoue Y."/>
            <person name="Kira A."/>
            <person name="Hayashizaki Y."/>
        </authorList>
    </citation>
    <scope>NUCLEOTIDE SEQUENCE</scope>
    <source>
        <strain evidence="1">C57BL/6J</strain>
        <tissue evidence="1">Kidney</tissue>
    </source>
</reference>
<reference evidence="1" key="8">
    <citation type="journal article" date="2005" name="Science">
        <title>Antisense Transcription in the Mammalian Transcriptome.</title>
        <authorList>
            <consortium name="RIKEN Genome Exploration Research Group and Genome Science Group (Genome Network Project Core Group) and the FANTOM Consortium"/>
        </authorList>
    </citation>
    <scope>NUCLEOTIDE SEQUENCE</scope>
    <source>
        <strain evidence="1">C57BL/6J</strain>
        <tissue evidence="1">Kidney</tissue>
    </source>
</reference>
<protein>
    <submittedName>
        <fullName evidence="1">Uncharacterized protein</fullName>
    </submittedName>
</protein>
<dbReference type="AlphaFoldDB" id="Q8BID5"/>
<name>Q8BID5_MOUSE</name>
<evidence type="ECO:0000313" key="1">
    <source>
        <dbReference type="EMBL" id="BAC39449.1"/>
    </source>
</evidence>
<reference evidence="1" key="2">
    <citation type="journal article" date="2000" name="Genome Res.">
        <title>Normalization and subtraction of cap-trapper-selected cDNAs to prepare full-length cDNA libraries for rapid discovery of new genes.</title>
        <authorList>
            <person name="Carninci P."/>
            <person name="Shibata Y."/>
            <person name="Hayatsu N."/>
            <person name="Sugahara Y."/>
            <person name="Shibata K."/>
            <person name="Itoh M."/>
            <person name="Konno H."/>
            <person name="Okazaki Y."/>
            <person name="Muramatsu M."/>
            <person name="Hayashizaki Y."/>
        </authorList>
    </citation>
    <scope>NUCLEOTIDE SEQUENCE</scope>
    <source>
        <strain evidence="1">C57BL/6J</strain>
        <tissue evidence="1">Kidney</tissue>
    </source>
</reference>
<organism evidence="1">
    <name type="scientific">Mus musculus</name>
    <name type="common">Mouse</name>
    <dbReference type="NCBI Taxonomy" id="10090"/>
    <lineage>
        <taxon>Eukaryota</taxon>
        <taxon>Metazoa</taxon>
        <taxon>Chordata</taxon>
        <taxon>Craniata</taxon>
        <taxon>Vertebrata</taxon>
        <taxon>Euteleostomi</taxon>
        <taxon>Mammalia</taxon>
        <taxon>Eutheria</taxon>
        <taxon>Euarchontoglires</taxon>
        <taxon>Glires</taxon>
        <taxon>Rodentia</taxon>
        <taxon>Myomorpha</taxon>
        <taxon>Muroidea</taxon>
        <taxon>Muridae</taxon>
        <taxon>Murinae</taxon>
        <taxon>Mus</taxon>
        <taxon>Mus</taxon>
    </lineage>
</organism>
<dbReference type="MGI" id="MGI:3642527">
    <property type="gene designation" value="Gm9973"/>
</dbReference>
<dbReference type="EMBL" id="AK085452">
    <property type="protein sequence ID" value="BAC39449.1"/>
    <property type="molecule type" value="mRNA"/>
</dbReference>
<dbReference type="AGR" id="MGI:3642527"/>
<evidence type="ECO:0000313" key="2">
    <source>
        <dbReference type="MGI" id="MGI:3642527"/>
    </source>
</evidence>
<gene>
    <name evidence="2" type="primary">Gm9973</name>
</gene>
<reference evidence="1" key="6">
    <citation type="submission" date="2002-04" db="EMBL/GenBank/DDBJ databases">
        <authorList>
            <person name="Adachi J."/>
            <person name="Aizawa K."/>
            <person name="Akimura T."/>
            <person name="Arakawa T."/>
            <person name="Bono H."/>
            <person name="Carninci P."/>
            <person name="Fukuda S."/>
            <person name="Furuno M."/>
            <person name="Hanagaki T."/>
            <person name="Hara A."/>
            <person name="Hashizume W."/>
            <person name="Hayashida K."/>
            <person name="Hayatsu N."/>
            <person name="Hiramoto K."/>
            <person name="Hiraoka T."/>
            <person name="Hirozane T."/>
            <person name="Hori F."/>
            <person name="Imotani K."/>
            <person name="Ishii Y."/>
            <person name="Itoh M."/>
            <person name="Kagawa I."/>
            <person name="Kasukawa T."/>
            <person name="Katoh H."/>
            <person name="Kawai J."/>
            <person name="Kojima Y."/>
            <person name="Kondo S."/>
            <person name="Konno H."/>
            <person name="Kouda M."/>
            <person name="Koya S."/>
            <person name="Kurihara C."/>
            <person name="Matsuyama T."/>
            <person name="Miyazaki A."/>
            <person name="Murata M."/>
            <person name="Nakamura M."/>
            <person name="Nishi K."/>
            <person name="Nomura K."/>
            <person name="Numazaki R."/>
            <person name="Ohno M."/>
            <person name="Ohsato N."/>
            <person name="Okazaki Y."/>
            <person name="Saito R."/>
            <person name="Saitoh H."/>
            <person name="Sakai C."/>
            <person name="Sakai K."/>
            <person name="Sakazume N."/>
            <person name="Sano H."/>
            <person name="Sasaki D."/>
            <person name="Shibata K."/>
            <person name="Shinagawa A."/>
            <person name="Shiraki T."/>
            <person name="Sogabe Y."/>
            <person name="Tagami M."/>
            <person name="Tagawa A."/>
            <person name="Takahashi F."/>
            <person name="Takaku-Akahira S."/>
            <person name="Takeda Y."/>
            <person name="Tanaka T."/>
            <person name="Tomaru A."/>
            <person name="Toya T."/>
            <person name="Yasunishi A."/>
            <person name="Muramatsu M."/>
            <person name="Hayashizaki Y."/>
        </authorList>
    </citation>
    <scope>NUCLEOTIDE SEQUENCE</scope>
    <source>
        <strain evidence="1">C57BL/6J</strain>
        <tissue evidence="1">Kidney</tissue>
    </source>
</reference>
<accession>Q8BID5</accession>
<proteinExistence type="evidence at transcript level"/>